<dbReference type="PANTHER" id="PTHR38761:SF1">
    <property type="entry name" value="GLUTAMATE--CYSTEINE LIGASE"/>
    <property type="match status" value="1"/>
</dbReference>
<accession>A0ABW4XK02</accession>
<sequence>MTAQFQRHLSLLSAKPELLFGLQHGLEKESLRITPDGRLSTKKHPEGLGSALTHPLITTDFAEPLLEFITPVSSNVDETLEQLADLHRFAYQQMGDELLWPASMPCFVDDEAEIRIAEYGSSNVGKMKTLYRKGLHHRYGSVMQVIAGVHFNFSFPEAFWQHWAQWQGKDSSIEQVKSDGYLALIRNYRRLGWLIPYLFGASPALCGSFLEQKRSPLPFRRMGKGTYYLPYATSLRMSDLGYTNKAQARLQIDYNSLPGYVESVQRALHSPEPRFAEIGVKVDGEYKQLNDNLLQIENELYAPIRPKRVANSGEKPSEALLRGGIEYIEVRALDVNPFHATGVSAEEIRFLDILLVYCLLSDSPELYADGLTESGRNITTTVLYGRDPKAQLEINGEKVGLRNYASSLLSEMEAVAKLLDQAYNSSDYSAALVHQRCKVVDPELTPSARLIARMKDDSLDNGCLSMELAKQHKRSLHGSSLAVYTQQFLDNSSIESLKAQRDIEMADAEPFEVYLEEYFSAT</sequence>
<dbReference type="SUPFAM" id="SSF55931">
    <property type="entry name" value="Glutamine synthetase/guanido kinase"/>
    <property type="match status" value="1"/>
</dbReference>
<comment type="caution">
    <text evidence="11">The sequence shown here is derived from an EMBL/GenBank/DDBJ whole genome shotgun (WGS) entry which is preliminary data.</text>
</comment>
<comment type="pathway">
    <text evidence="1 8 9">Sulfur metabolism; glutathione biosynthesis; glutathione from L-cysteine and L-glutamate: step 1/2.</text>
</comment>
<evidence type="ECO:0000256" key="2">
    <source>
        <dbReference type="ARBA" id="ARBA00008772"/>
    </source>
</evidence>
<evidence type="ECO:0000313" key="12">
    <source>
        <dbReference type="Proteomes" id="UP001597380"/>
    </source>
</evidence>
<name>A0ABW4XK02_9GAMM</name>
<keyword evidence="6 8" id="KW-0067">ATP-binding</keyword>
<evidence type="ECO:0000259" key="10">
    <source>
        <dbReference type="Pfam" id="PF04262"/>
    </source>
</evidence>
<evidence type="ECO:0000256" key="9">
    <source>
        <dbReference type="RuleBase" id="RU004391"/>
    </source>
</evidence>
<proteinExistence type="inferred from homology"/>
<evidence type="ECO:0000313" key="11">
    <source>
        <dbReference type="EMBL" id="MFD2095872.1"/>
    </source>
</evidence>
<dbReference type="InterPro" id="IPR014746">
    <property type="entry name" value="Gln_synth/guanido_kin_cat_dom"/>
</dbReference>
<feature type="domain" description="Glutamate--cysteine ligase" evidence="10">
    <location>
        <begin position="15"/>
        <end position="379"/>
    </location>
</feature>
<dbReference type="PANTHER" id="PTHR38761">
    <property type="entry name" value="GLUTAMATE--CYSTEINE LIGASE"/>
    <property type="match status" value="1"/>
</dbReference>
<dbReference type="Proteomes" id="UP001597380">
    <property type="component" value="Unassembled WGS sequence"/>
</dbReference>
<dbReference type="InterPro" id="IPR006334">
    <property type="entry name" value="Glut_cys_ligase"/>
</dbReference>
<evidence type="ECO:0000256" key="3">
    <source>
        <dbReference type="ARBA" id="ARBA00022598"/>
    </source>
</evidence>
<keyword evidence="12" id="KW-1185">Reference proteome</keyword>
<gene>
    <name evidence="8 11" type="primary">gshA</name>
    <name evidence="11" type="ORF">ACFSJ3_07735</name>
</gene>
<keyword evidence="5 8" id="KW-0547">Nucleotide-binding</keyword>
<evidence type="ECO:0000256" key="5">
    <source>
        <dbReference type="ARBA" id="ARBA00022741"/>
    </source>
</evidence>
<comment type="catalytic activity">
    <reaction evidence="7 8 9">
        <text>L-cysteine + L-glutamate + ATP = gamma-L-glutamyl-L-cysteine + ADP + phosphate + H(+)</text>
        <dbReference type="Rhea" id="RHEA:13285"/>
        <dbReference type="ChEBI" id="CHEBI:15378"/>
        <dbReference type="ChEBI" id="CHEBI:29985"/>
        <dbReference type="ChEBI" id="CHEBI:30616"/>
        <dbReference type="ChEBI" id="CHEBI:35235"/>
        <dbReference type="ChEBI" id="CHEBI:43474"/>
        <dbReference type="ChEBI" id="CHEBI:58173"/>
        <dbReference type="ChEBI" id="CHEBI:456216"/>
        <dbReference type="EC" id="6.3.2.2"/>
    </reaction>
</comment>
<organism evidence="11 12">
    <name type="scientific">Corallincola platygyrae</name>
    <dbReference type="NCBI Taxonomy" id="1193278"/>
    <lineage>
        <taxon>Bacteria</taxon>
        <taxon>Pseudomonadati</taxon>
        <taxon>Pseudomonadota</taxon>
        <taxon>Gammaproteobacteria</taxon>
        <taxon>Alteromonadales</taxon>
        <taxon>Psychromonadaceae</taxon>
        <taxon>Corallincola</taxon>
    </lineage>
</organism>
<keyword evidence="3 8" id="KW-0436">Ligase</keyword>
<keyword evidence="4 8" id="KW-0317">Glutathione biosynthesis</keyword>
<dbReference type="Pfam" id="PF04262">
    <property type="entry name" value="Glu_cys_ligase"/>
    <property type="match status" value="1"/>
</dbReference>
<protein>
    <recommendedName>
        <fullName evidence="8">Glutamate--cysteine ligase</fullName>
        <ecNumber evidence="8">6.3.2.2</ecNumber>
    </recommendedName>
    <alternativeName>
        <fullName evidence="8">Gamma-ECS</fullName>
        <shortName evidence="8">GCS</shortName>
    </alternativeName>
    <alternativeName>
        <fullName evidence="8">Gamma-glutamylcysteine synthetase</fullName>
    </alternativeName>
</protein>
<comment type="similarity">
    <text evidence="2 8">Belongs to the glutamate--cysteine ligase type 1 family. Type 1 subfamily.</text>
</comment>
<evidence type="ECO:0000256" key="1">
    <source>
        <dbReference type="ARBA" id="ARBA00005006"/>
    </source>
</evidence>
<dbReference type="GO" id="GO:0004357">
    <property type="term" value="F:glutamate-cysteine ligase activity"/>
    <property type="evidence" value="ECO:0007669"/>
    <property type="project" value="UniProtKB-EC"/>
</dbReference>
<dbReference type="NCBIfam" id="TIGR01434">
    <property type="entry name" value="glu_cys_ligase"/>
    <property type="match status" value="1"/>
</dbReference>
<dbReference type="Gene3D" id="3.30.590.20">
    <property type="match status" value="1"/>
</dbReference>
<dbReference type="EMBL" id="JBHUHT010000010">
    <property type="protein sequence ID" value="MFD2095872.1"/>
    <property type="molecule type" value="Genomic_DNA"/>
</dbReference>
<evidence type="ECO:0000256" key="4">
    <source>
        <dbReference type="ARBA" id="ARBA00022684"/>
    </source>
</evidence>
<evidence type="ECO:0000256" key="6">
    <source>
        <dbReference type="ARBA" id="ARBA00022840"/>
    </source>
</evidence>
<reference evidence="12" key="1">
    <citation type="journal article" date="2019" name="Int. J. Syst. Evol. Microbiol.">
        <title>The Global Catalogue of Microorganisms (GCM) 10K type strain sequencing project: providing services to taxonomists for standard genome sequencing and annotation.</title>
        <authorList>
            <consortium name="The Broad Institute Genomics Platform"/>
            <consortium name="The Broad Institute Genome Sequencing Center for Infectious Disease"/>
            <person name="Wu L."/>
            <person name="Ma J."/>
        </authorList>
    </citation>
    <scope>NUCLEOTIDE SEQUENCE [LARGE SCALE GENOMIC DNA]</scope>
    <source>
        <strain evidence="12">CGMCC 1.10992</strain>
    </source>
</reference>
<dbReference type="InterPro" id="IPR007370">
    <property type="entry name" value="Glu_cys_ligase"/>
</dbReference>
<dbReference type="HAMAP" id="MF_00578">
    <property type="entry name" value="Glu_cys_ligase"/>
    <property type="match status" value="1"/>
</dbReference>
<dbReference type="EC" id="6.3.2.2" evidence="8"/>
<evidence type="ECO:0000256" key="7">
    <source>
        <dbReference type="ARBA" id="ARBA00048819"/>
    </source>
</evidence>
<dbReference type="RefSeq" id="WP_345340727.1">
    <property type="nucleotide sequence ID" value="NZ_BAABLI010000016.1"/>
</dbReference>
<evidence type="ECO:0000256" key="8">
    <source>
        <dbReference type="HAMAP-Rule" id="MF_00578"/>
    </source>
</evidence>